<protein>
    <submittedName>
        <fullName evidence="4">Monooxygenase</fullName>
    </submittedName>
</protein>
<evidence type="ECO:0000313" key="5">
    <source>
        <dbReference type="Proteomes" id="UP000051913"/>
    </source>
</evidence>
<dbReference type="PANTHER" id="PTHR32332:SF38">
    <property type="entry name" value="MONOOXYGENASE RV1533-RELATED"/>
    <property type="match status" value="1"/>
</dbReference>
<keyword evidence="3" id="KW-0560">Oxidoreductase</keyword>
<dbReference type="OrthoDB" id="7165168at2"/>
<dbReference type="Pfam" id="PF03060">
    <property type="entry name" value="NMO"/>
    <property type="match status" value="1"/>
</dbReference>
<dbReference type="PANTHER" id="PTHR32332">
    <property type="entry name" value="2-NITROPROPANE DIOXYGENASE"/>
    <property type="match status" value="1"/>
</dbReference>
<dbReference type="CDD" id="cd04730">
    <property type="entry name" value="NPD_like"/>
    <property type="match status" value="1"/>
</dbReference>
<dbReference type="InterPro" id="IPR004136">
    <property type="entry name" value="NMO"/>
</dbReference>
<dbReference type="InterPro" id="IPR013785">
    <property type="entry name" value="Aldolase_TIM"/>
</dbReference>
<dbReference type="Proteomes" id="UP000051913">
    <property type="component" value="Unassembled WGS sequence"/>
</dbReference>
<dbReference type="GO" id="GO:0018580">
    <property type="term" value="F:nitronate monooxygenase activity"/>
    <property type="evidence" value="ECO:0007669"/>
    <property type="project" value="InterPro"/>
</dbReference>
<keyword evidence="1" id="KW-0285">Flavoprotein</keyword>
<dbReference type="RefSeq" id="WP_057854073.1">
    <property type="nucleotide sequence ID" value="NZ_LLXX01000175.1"/>
</dbReference>
<evidence type="ECO:0000313" key="4">
    <source>
        <dbReference type="EMBL" id="KRQ98783.1"/>
    </source>
</evidence>
<accession>A0A0R3KIL5</accession>
<keyword evidence="2" id="KW-0288">FMN</keyword>
<keyword evidence="4" id="KW-0503">Monooxygenase</keyword>
<dbReference type="SUPFAM" id="SSF51412">
    <property type="entry name" value="Inosine monophosphate dehydrogenase (IMPDH)"/>
    <property type="match status" value="1"/>
</dbReference>
<name>A0A0R3KIL5_9BRAD</name>
<keyword evidence="5" id="KW-1185">Reference proteome</keyword>
<dbReference type="EMBL" id="LLXX01000175">
    <property type="protein sequence ID" value="KRQ98783.1"/>
    <property type="molecule type" value="Genomic_DNA"/>
</dbReference>
<dbReference type="Gene3D" id="3.20.20.70">
    <property type="entry name" value="Aldolase class I"/>
    <property type="match status" value="1"/>
</dbReference>
<reference evidence="4 5" key="1">
    <citation type="submission" date="2014-03" db="EMBL/GenBank/DDBJ databases">
        <title>Bradyrhizobium valentinum sp. nov., isolated from effective nodules of Lupinus mariae-josephae, a lupine endemic of basic-lime soils in Eastern Spain.</title>
        <authorList>
            <person name="Duran D."/>
            <person name="Rey L."/>
            <person name="Navarro A."/>
            <person name="Busquets A."/>
            <person name="Imperial J."/>
            <person name="Ruiz-Argueso T."/>
        </authorList>
    </citation>
    <scope>NUCLEOTIDE SEQUENCE [LARGE SCALE GENOMIC DNA]</scope>
    <source>
        <strain evidence="4 5">LmjM3</strain>
    </source>
</reference>
<sequence>MKSPICDMLGIEFPLLAFSHCRDVVAAVSRAGGFGVLGATAHSPETIEQELKWIDDHTDGKPYGLDVLIPENISTAGEKDVTWKSLEARISPQHRDFTRNLLKKYGVELTTTNVADNQPQPFDAQRALEVLEVSFRHPIKLIANALGVPPKAMIDIGKKHNVPVAALVGAKEHALRQVAAGVDILVVQGTEAGGHCGEVSTMVLVPEVIKAIKPIRDVPVLAAGGIMTGRQMAACMAMGAAGAWTGSVWLATVESETTEIFREKMIAASSRDAVRSKGRTGKPARQLRSVWTDAWDRGPDSPGALPMPLQSIISRDAFNSIDRAAAAGNVQARDLVTYFVGQGVGLIDSVKSAGAVVQEFKEDFADAVEHMNMLMEE</sequence>
<dbReference type="STRING" id="1518501.CQ10_32445"/>
<gene>
    <name evidence="4" type="ORF">CP49_14800</name>
</gene>
<evidence type="ECO:0000256" key="1">
    <source>
        <dbReference type="ARBA" id="ARBA00022630"/>
    </source>
</evidence>
<evidence type="ECO:0000256" key="2">
    <source>
        <dbReference type="ARBA" id="ARBA00022643"/>
    </source>
</evidence>
<evidence type="ECO:0000256" key="3">
    <source>
        <dbReference type="ARBA" id="ARBA00023002"/>
    </source>
</evidence>
<organism evidence="4 5">
    <name type="scientific">Bradyrhizobium valentinum</name>
    <dbReference type="NCBI Taxonomy" id="1518501"/>
    <lineage>
        <taxon>Bacteria</taxon>
        <taxon>Pseudomonadati</taxon>
        <taxon>Pseudomonadota</taxon>
        <taxon>Alphaproteobacteria</taxon>
        <taxon>Hyphomicrobiales</taxon>
        <taxon>Nitrobacteraceae</taxon>
        <taxon>Bradyrhizobium</taxon>
    </lineage>
</organism>
<proteinExistence type="predicted"/>
<dbReference type="AlphaFoldDB" id="A0A0R3KIL5"/>
<comment type="caution">
    <text evidence="4">The sequence shown here is derived from an EMBL/GenBank/DDBJ whole genome shotgun (WGS) entry which is preliminary data.</text>
</comment>